<evidence type="ECO:0000256" key="2">
    <source>
        <dbReference type="SAM" id="MobiDB-lite"/>
    </source>
</evidence>
<feature type="region of interest" description="Disordered" evidence="2">
    <location>
        <begin position="199"/>
        <end position="226"/>
    </location>
</feature>
<keyword evidence="4" id="KW-1185">Reference proteome</keyword>
<reference evidence="3" key="1">
    <citation type="journal article" date="2020" name="Fungal Divers.">
        <title>Resolving the Mortierellaceae phylogeny through synthesis of multi-gene phylogenetics and phylogenomics.</title>
        <authorList>
            <person name="Vandepol N."/>
            <person name="Liber J."/>
            <person name="Desiro A."/>
            <person name="Na H."/>
            <person name="Kennedy M."/>
            <person name="Barry K."/>
            <person name="Grigoriev I.V."/>
            <person name="Miller A.N."/>
            <person name="O'Donnell K."/>
            <person name="Stajich J.E."/>
            <person name="Bonito G."/>
        </authorList>
    </citation>
    <scope>NUCLEOTIDE SEQUENCE</scope>
    <source>
        <strain evidence="3">MES-2147</strain>
    </source>
</reference>
<dbReference type="Proteomes" id="UP000749646">
    <property type="component" value="Unassembled WGS sequence"/>
</dbReference>
<sequence>MTIASSTSVWTGRGQETAAQQKTPARAKGHTYTIEQETYIAQLLSDPEIWSFLDGPGEANDFFKSKIDVHKELAKKVNAAFSTIENPVQLNATQLKNKIEHMKRLWKKANGASSTGKRYLSNGFLTLEPRIKGICHYYYILEDLCSQSFFLNPRNPSQLVSHLECQDDMRDYGDEASFESTDEDDFAVEHVPAPLAPFASSASSAPSLTGNRPAGPSTTSKRGRDTDVLSTLQELLSTISEKQELKRKKLSLQERNIAIQERNIMLQERLVEAQIRKIDIEVRKKEAKIEEIEQQKLLYEVEIKRLDVQKIFQQGELERARALPTNCRFSGFHSA</sequence>
<evidence type="ECO:0000313" key="4">
    <source>
        <dbReference type="Proteomes" id="UP000749646"/>
    </source>
</evidence>
<keyword evidence="1" id="KW-0175">Coiled coil</keyword>
<protein>
    <submittedName>
        <fullName evidence="3">Uncharacterized protein</fullName>
    </submittedName>
</protein>
<name>A0A9P6MJ73_9FUNG</name>
<proteinExistence type="predicted"/>
<accession>A0A9P6MJ73</accession>
<feature type="coiled-coil region" evidence="1">
    <location>
        <begin position="242"/>
        <end position="309"/>
    </location>
</feature>
<evidence type="ECO:0000313" key="3">
    <source>
        <dbReference type="EMBL" id="KAG0003790.1"/>
    </source>
</evidence>
<gene>
    <name evidence="3" type="ORF">BGZ65_001348</name>
</gene>
<evidence type="ECO:0000256" key="1">
    <source>
        <dbReference type="SAM" id="Coils"/>
    </source>
</evidence>
<feature type="compositionally biased region" description="Polar residues" evidence="2">
    <location>
        <begin position="1"/>
        <end position="10"/>
    </location>
</feature>
<comment type="caution">
    <text evidence="3">The sequence shown here is derived from an EMBL/GenBank/DDBJ whole genome shotgun (WGS) entry which is preliminary data.</text>
</comment>
<dbReference type="AlphaFoldDB" id="A0A9P6MJ73"/>
<dbReference type="OrthoDB" id="2445767at2759"/>
<organism evidence="3 4">
    <name type="scientific">Modicella reniformis</name>
    <dbReference type="NCBI Taxonomy" id="1440133"/>
    <lineage>
        <taxon>Eukaryota</taxon>
        <taxon>Fungi</taxon>
        <taxon>Fungi incertae sedis</taxon>
        <taxon>Mucoromycota</taxon>
        <taxon>Mortierellomycotina</taxon>
        <taxon>Mortierellomycetes</taxon>
        <taxon>Mortierellales</taxon>
        <taxon>Mortierellaceae</taxon>
        <taxon>Modicella</taxon>
    </lineage>
</organism>
<feature type="region of interest" description="Disordered" evidence="2">
    <location>
        <begin position="1"/>
        <end position="28"/>
    </location>
</feature>
<dbReference type="EMBL" id="JAAAHW010000318">
    <property type="protein sequence ID" value="KAG0003790.1"/>
    <property type="molecule type" value="Genomic_DNA"/>
</dbReference>
<feature type="compositionally biased region" description="Low complexity" evidence="2">
    <location>
        <begin position="199"/>
        <end position="208"/>
    </location>
</feature>